<feature type="transmembrane region" description="Helical" evidence="1">
    <location>
        <begin position="12"/>
        <end position="32"/>
    </location>
</feature>
<dbReference type="EMBL" id="MZGV01000014">
    <property type="protein sequence ID" value="OPJ62590.1"/>
    <property type="molecule type" value="Genomic_DNA"/>
</dbReference>
<keyword evidence="3" id="KW-1185">Reference proteome</keyword>
<keyword evidence="1" id="KW-0812">Transmembrane</keyword>
<evidence type="ECO:0008006" key="4">
    <source>
        <dbReference type="Google" id="ProtNLM"/>
    </source>
</evidence>
<dbReference type="AlphaFoldDB" id="A0A1V4IRZ6"/>
<comment type="caution">
    <text evidence="2">The sequence shown here is derived from an EMBL/GenBank/DDBJ whole genome shotgun (WGS) entry which is preliminary data.</text>
</comment>
<name>A0A1V4IRZ6_9CLOT</name>
<evidence type="ECO:0000313" key="2">
    <source>
        <dbReference type="EMBL" id="OPJ62590.1"/>
    </source>
</evidence>
<gene>
    <name evidence="2" type="ORF">CLORY_17200</name>
</gene>
<dbReference type="RefSeq" id="WP_079423299.1">
    <property type="nucleotide sequence ID" value="NZ_MZGV01000014.1"/>
</dbReference>
<organism evidence="2 3">
    <name type="scientific">Clostridium oryzae</name>
    <dbReference type="NCBI Taxonomy" id="1450648"/>
    <lineage>
        <taxon>Bacteria</taxon>
        <taxon>Bacillati</taxon>
        <taxon>Bacillota</taxon>
        <taxon>Clostridia</taxon>
        <taxon>Eubacteriales</taxon>
        <taxon>Clostridiaceae</taxon>
        <taxon>Clostridium</taxon>
    </lineage>
</organism>
<reference evidence="2 3" key="1">
    <citation type="submission" date="2017-03" db="EMBL/GenBank/DDBJ databases">
        <title>Genome sequence of Clostridium oryzae DSM 28571.</title>
        <authorList>
            <person name="Poehlein A."/>
            <person name="Daniel R."/>
        </authorList>
    </citation>
    <scope>NUCLEOTIDE SEQUENCE [LARGE SCALE GENOMIC DNA]</scope>
    <source>
        <strain evidence="2 3">DSM 28571</strain>
    </source>
</reference>
<sequence>MKKINSNDLGGKVVGVIVMFCFIVPVLCYLLRKLFGFIPARILIIISLVIGGCISFFSIIILIIEFRQDRKLDMFYKNHRNSKMQLEDGILECQNCGNRKIKENDSFCASCGVVFTDYIDKAPY</sequence>
<keyword evidence="1" id="KW-0472">Membrane</keyword>
<proteinExistence type="predicted"/>
<protein>
    <recommendedName>
        <fullName evidence="4">Double zinc ribbon</fullName>
    </recommendedName>
</protein>
<evidence type="ECO:0000256" key="1">
    <source>
        <dbReference type="SAM" id="Phobius"/>
    </source>
</evidence>
<evidence type="ECO:0000313" key="3">
    <source>
        <dbReference type="Proteomes" id="UP000190080"/>
    </source>
</evidence>
<accession>A0A1V4IRZ6</accession>
<dbReference type="STRING" id="1450648.CLORY_17200"/>
<keyword evidence="1" id="KW-1133">Transmembrane helix</keyword>
<dbReference type="Proteomes" id="UP000190080">
    <property type="component" value="Unassembled WGS sequence"/>
</dbReference>
<feature type="transmembrane region" description="Helical" evidence="1">
    <location>
        <begin position="38"/>
        <end position="64"/>
    </location>
</feature>
<dbReference type="OrthoDB" id="2060130at2"/>